<evidence type="ECO:0000256" key="6">
    <source>
        <dbReference type="ARBA" id="ARBA00022759"/>
    </source>
</evidence>
<evidence type="ECO:0000313" key="13">
    <source>
        <dbReference type="Proteomes" id="UP001289374"/>
    </source>
</evidence>
<dbReference type="InterPro" id="IPR041373">
    <property type="entry name" value="RT_RNaseH"/>
</dbReference>
<gene>
    <name evidence="12" type="ORF">Sango_1936700</name>
</gene>
<evidence type="ECO:0000256" key="2">
    <source>
        <dbReference type="ARBA" id="ARBA00022679"/>
    </source>
</evidence>
<dbReference type="GO" id="GO:0004519">
    <property type="term" value="F:endonuclease activity"/>
    <property type="evidence" value="ECO:0007669"/>
    <property type="project" value="UniProtKB-KW"/>
</dbReference>
<evidence type="ECO:0000259" key="11">
    <source>
        <dbReference type="PROSITE" id="PS50878"/>
    </source>
</evidence>
<dbReference type="GO" id="GO:0003964">
    <property type="term" value="F:RNA-directed DNA polymerase activity"/>
    <property type="evidence" value="ECO:0007669"/>
    <property type="project" value="UniProtKB-KW"/>
</dbReference>
<feature type="compositionally biased region" description="Polar residues" evidence="10">
    <location>
        <begin position="365"/>
        <end position="384"/>
    </location>
</feature>
<comment type="caution">
    <text evidence="12">The sequence shown here is derived from an EMBL/GenBank/DDBJ whole genome shotgun (WGS) entry which is preliminary data.</text>
</comment>
<evidence type="ECO:0000256" key="7">
    <source>
        <dbReference type="ARBA" id="ARBA00022801"/>
    </source>
</evidence>
<accession>A0AAE1WE46</accession>
<dbReference type="PANTHER" id="PTHR33064:SF37">
    <property type="entry name" value="RIBONUCLEASE H"/>
    <property type="match status" value="1"/>
</dbReference>
<keyword evidence="9" id="KW-0175">Coiled coil</keyword>
<keyword evidence="5" id="KW-0064">Aspartyl protease</keyword>
<feature type="compositionally biased region" description="Basic and acidic residues" evidence="10">
    <location>
        <begin position="328"/>
        <end position="343"/>
    </location>
</feature>
<proteinExistence type="predicted"/>
<feature type="region of interest" description="Disordered" evidence="10">
    <location>
        <begin position="633"/>
        <end position="657"/>
    </location>
</feature>
<dbReference type="Gene3D" id="3.30.70.270">
    <property type="match status" value="1"/>
</dbReference>
<feature type="region of interest" description="Disordered" evidence="10">
    <location>
        <begin position="321"/>
        <end position="407"/>
    </location>
</feature>
<keyword evidence="4" id="KW-0540">Nuclease</keyword>
<keyword evidence="6" id="KW-0255">Endonuclease</keyword>
<dbReference type="Pfam" id="PF17917">
    <property type="entry name" value="RT_RNaseH"/>
    <property type="match status" value="1"/>
</dbReference>
<feature type="compositionally biased region" description="Basic residues" evidence="10">
    <location>
        <begin position="636"/>
        <end position="657"/>
    </location>
</feature>
<protein>
    <submittedName>
        <fullName evidence="12">Enzymatic polyprotein</fullName>
    </submittedName>
</protein>
<dbReference type="SUPFAM" id="SSF56672">
    <property type="entry name" value="DNA/RNA polymerases"/>
    <property type="match status" value="1"/>
</dbReference>
<organism evidence="12 13">
    <name type="scientific">Sesamum angolense</name>
    <dbReference type="NCBI Taxonomy" id="2727404"/>
    <lineage>
        <taxon>Eukaryota</taxon>
        <taxon>Viridiplantae</taxon>
        <taxon>Streptophyta</taxon>
        <taxon>Embryophyta</taxon>
        <taxon>Tracheophyta</taxon>
        <taxon>Spermatophyta</taxon>
        <taxon>Magnoliopsida</taxon>
        <taxon>eudicotyledons</taxon>
        <taxon>Gunneridae</taxon>
        <taxon>Pentapetalae</taxon>
        <taxon>asterids</taxon>
        <taxon>lamiids</taxon>
        <taxon>Lamiales</taxon>
        <taxon>Pedaliaceae</taxon>
        <taxon>Sesamum</taxon>
    </lineage>
</organism>
<dbReference type="Proteomes" id="UP001289374">
    <property type="component" value="Unassembled WGS sequence"/>
</dbReference>
<evidence type="ECO:0000256" key="5">
    <source>
        <dbReference type="ARBA" id="ARBA00022750"/>
    </source>
</evidence>
<keyword evidence="3" id="KW-0548">Nucleotidyltransferase</keyword>
<feature type="coiled-coil region" evidence="9">
    <location>
        <begin position="237"/>
        <end position="281"/>
    </location>
</feature>
<dbReference type="InterPro" id="IPR000477">
    <property type="entry name" value="RT_dom"/>
</dbReference>
<dbReference type="EMBL" id="JACGWL010000011">
    <property type="protein sequence ID" value="KAK4391589.1"/>
    <property type="molecule type" value="Genomic_DNA"/>
</dbReference>
<reference evidence="12" key="1">
    <citation type="submission" date="2020-06" db="EMBL/GenBank/DDBJ databases">
        <authorList>
            <person name="Li T."/>
            <person name="Hu X."/>
            <person name="Zhang T."/>
            <person name="Song X."/>
            <person name="Zhang H."/>
            <person name="Dai N."/>
            <person name="Sheng W."/>
            <person name="Hou X."/>
            <person name="Wei L."/>
        </authorList>
    </citation>
    <scope>NUCLEOTIDE SEQUENCE</scope>
    <source>
        <strain evidence="12">K16</strain>
        <tissue evidence="12">Leaf</tissue>
    </source>
</reference>
<reference evidence="12" key="2">
    <citation type="journal article" date="2024" name="Plant">
        <title>Genomic evolution and insights into agronomic trait innovations of Sesamum species.</title>
        <authorList>
            <person name="Miao H."/>
            <person name="Wang L."/>
            <person name="Qu L."/>
            <person name="Liu H."/>
            <person name="Sun Y."/>
            <person name="Le M."/>
            <person name="Wang Q."/>
            <person name="Wei S."/>
            <person name="Zheng Y."/>
            <person name="Lin W."/>
            <person name="Duan Y."/>
            <person name="Cao H."/>
            <person name="Xiong S."/>
            <person name="Wang X."/>
            <person name="Wei L."/>
            <person name="Li C."/>
            <person name="Ma Q."/>
            <person name="Ju M."/>
            <person name="Zhao R."/>
            <person name="Li G."/>
            <person name="Mu C."/>
            <person name="Tian Q."/>
            <person name="Mei H."/>
            <person name="Zhang T."/>
            <person name="Gao T."/>
            <person name="Zhang H."/>
        </authorList>
    </citation>
    <scope>NUCLEOTIDE SEQUENCE</scope>
    <source>
        <strain evidence="12">K16</strain>
    </source>
</reference>
<dbReference type="GO" id="GO:0006508">
    <property type="term" value="P:proteolysis"/>
    <property type="evidence" value="ECO:0007669"/>
    <property type="project" value="UniProtKB-KW"/>
</dbReference>
<evidence type="ECO:0000256" key="9">
    <source>
        <dbReference type="SAM" id="Coils"/>
    </source>
</evidence>
<dbReference type="PROSITE" id="PS50878">
    <property type="entry name" value="RT_POL"/>
    <property type="match status" value="1"/>
</dbReference>
<evidence type="ECO:0000256" key="1">
    <source>
        <dbReference type="ARBA" id="ARBA00022670"/>
    </source>
</evidence>
<dbReference type="GO" id="GO:0004190">
    <property type="term" value="F:aspartic-type endopeptidase activity"/>
    <property type="evidence" value="ECO:0007669"/>
    <property type="project" value="UniProtKB-KW"/>
</dbReference>
<dbReference type="InterPro" id="IPR051320">
    <property type="entry name" value="Viral_Replic_Matur_Polypro"/>
</dbReference>
<name>A0AAE1WE46_9LAMI</name>
<evidence type="ECO:0000256" key="8">
    <source>
        <dbReference type="ARBA" id="ARBA00022918"/>
    </source>
</evidence>
<dbReference type="InterPro" id="IPR043502">
    <property type="entry name" value="DNA/RNA_pol_sf"/>
</dbReference>
<keyword evidence="1" id="KW-0645">Protease</keyword>
<feature type="compositionally biased region" description="Polar residues" evidence="10">
    <location>
        <begin position="398"/>
        <end position="407"/>
    </location>
</feature>
<evidence type="ECO:0000256" key="10">
    <source>
        <dbReference type="SAM" id="MobiDB-lite"/>
    </source>
</evidence>
<keyword evidence="7" id="KW-0378">Hydrolase</keyword>
<keyword evidence="13" id="KW-1185">Reference proteome</keyword>
<dbReference type="PANTHER" id="PTHR33064">
    <property type="entry name" value="POL PROTEIN"/>
    <property type="match status" value="1"/>
</dbReference>
<keyword evidence="2" id="KW-0808">Transferase</keyword>
<feature type="domain" description="Reverse transcriptase" evidence="11">
    <location>
        <begin position="1"/>
        <end position="95"/>
    </location>
</feature>
<sequence length="657" mass="75463">MNMEDKKDMQMIIKEHINLGLIEPGISAYSSPGFLDYFEFMFVYIDDILIASKNIKEHNRHLEIFSDACYKEGLVLSEKKATIAVNKIEFLGILIDEAGIFIKDLAKYRKDFRPLLKETESTKWKWEEIHTQRVRELKQVCNNLPKLAIPQDEDELVVYTDANDYRWAAVLMKKNTTREEPCRYMGGLFTEQQARVWHINEKEFFAVWKTFKKWPLFLLAKEFTLKVDNTNVKAFLKNKLESKIEKAQMEASEANSIMLRLRHLRENLEELNNKFGRLAVNAQVAGQIQRANLDTVQIAIRTTMVASTSLWNDLQEPIRKASSSKMTNELKKHDTKHALRVQDSRPVAADSSTACTRPSPDSGVTVINESQGVQTSDDSSQPSASGVKEEEISLRPRTGTSKANTNELSSSSSLLLGRVWMMEGFKHEEVREWYEFGALASVHTISPSFPKISKLSDWISGAVYDSWQNNPHLKRAYILELKFISAAPEMAGKGSHPAFHFIKLQRPDMAAFNRIKAASEEAPLVSAISEDDIFTRRAWGLWVCLTEMDKVKYPFKISPNKVNGSFLLNSMTGKSTEFAESMFEKKRMLIWENKLPATEVTRMKTCNMLHVGQWHNHVCPCCEKQEKPLFETKIRVTQKKPKPKPDKGKRKNFYKER</sequence>
<evidence type="ECO:0000313" key="12">
    <source>
        <dbReference type="EMBL" id="KAK4391589.1"/>
    </source>
</evidence>
<keyword evidence="8" id="KW-0695">RNA-directed DNA polymerase</keyword>
<evidence type="ECO:0000256" key="4">
    <source>
        <dbReference type="ARBA" id="ARBA00022722"/>
    </source>
</evidence>
<dbReference type="InterPro" id="IPR043128">
    <property type="entry name" value="Rev_trsase/Diguanyl_cyclase"/>
</dbReference>
<dbReference type="AlphaFoldDB" id="A0AAE1WE46"/>
<evidence type="ECO:0000256" key="3">
    <source>
        <dbReference type="ARBA" id="ARBA00022695"/>
    </source>
</evidence>
<dbReference type="Pfam" id="PF00078">
    <property type="entry name" value="RVT_1"/>
    <property type="match status" value="1"/>
</dbReference>